<evidence type="ECO:0000256" key="1">
    <source>
        <dbReference type="ARBA" id="ARBA00005771"/>
    </source>
</evidence>
<evidence type="ECO:0000313" key="5">
    <source>
        <dbReference type="Proteomes" id="UP000320055"/>
    </source>
</evidence>
<organism evidence="4 5">
    <name type="scientific">Hyella patelloides LEGE 07179</name>
    <dbReference type="NCBI Taxonomy" id="945734"/>
    <lineage>
        <taxon>Bacteria</taxon>
        <taxon>Bacillati</taxon>
        <taxon>Cyanobacteriota</taxon>
        <taxon>Cyanophyceae</taxon>
        <taxon>Pleurocapsales</taxon>
        <taxon>Hyellaceae</taxon>
        <taxon>Hyella</taxon>
    </lineage>
</organism>
<dbReference type="Proteomes" id="UP000320055">
    <property type="component" value="Unassembled WGS sequence"/>
</dbReference>
<evidence type="ECO:0000259" key="3">
    <source>
        <dbReference type="Pfam" id="PF00685"/>
    </source>
</evidence>
<evidence type="ECO:0000313" key="4">
    <source>
        <dbReference type="EMBL" id="VEP12700.1"/>
    </source>
</evidence>
<evidence type="ECO:0000256" key="2">
    <source>
        <dbReference type="ARBA" id="ARBA00022679"/>
    </source>
</evidence>
<feature type="domain" description="Sulfotransferase" evidence="3">
    <location>
        <begin position="37"/>
        <end position="279"/>
    </location>
</feature>
<dbReference type="RefSeq" id="WP_144864272.1">
    <property type="nucleotide sequence ID" value="NZ_LR213778.1"/>
</dbReference>
<dbReference type="EMBL" id="CAACVJ010000068">
    <property type="protein sequence ID" value="VEP12700.1"/>
    <property type="molecule type" value="Genomic_DNA"/>
</dbReference>
<gene>
    <name evidence="4" type="ORF">H1P_160039</name>
</gene>
<dbReference type="InterPro" id="IPR000863">
    <property type="entry name" value="Sulfotransferase_dom"/>
</dbReference>
<reference evidence="4 5" key="1">
    <citation type="submission" date="2019-01" db="EMBL/GenBank/DDBJ databases">
        <authorList>
            <person name="Brito A."/>
        </authorList>
    </citation>
    <scope>NUCLEOTIDE SEQUENCE [LARGE SCALE GENOMIC DNA]</scope>
    <source>
        <strain evidence="4">1</strain>
    </source>
</reference>
<accession>A0A563VMM0</accession>
<dbReference type="Gene3D" id="3.40.50.300">
    <property type="entry name" value="P-loop containing nucleotide triphosphate hydrolases"/>
    <property type="match status" value="1"/>
</dbReference>
<dbReference type="OrthoDB" id="570215at2"/>
<dbReference type="SUPFAM" id="SSF52540">
    <property type="entry name" value="P-loop containing nucleoside triphosphate hydrolases"/>
    <property type="match status" value="1"/>
</dbReference>
<name>A0A563VMM0_9CYAN</name>
<comment type="similarity">
    <text evidence="1">Belongs to the sulfotransferase 1 family.</text>
</comment>
<sequence length="294" mass="34319">MNYTIYNVARLYGRDCIFATKYWKEKIFNQQAKSLILCNSYPKSGTHLLYQILYSIPEFKFKMWDDIVSVQALCGIMNTASHIRWKIGSAPNHSIIRSHLMYCDRVLDVLKEFNYKTLFIYRDLRDVAVSHARWVTKEKRIFLHDIYLEQDNFDEQLMTSIKGLPLGTPFGSNVSQPDIGTDFSRWRGWIDYSKTLAIKFEDLVGERGGGSEEKRLRSVAQILDYLKINLSAEQIKTKFASHILNPEESHTYKKGNKGSIGGWKKMFKESHKKEFKRVAGDILIDLDYEKDLSW</sequence>
<dbReference type="Pfam" id="PF00685">
    <property type="entry name" value="Sulfotransfer_1"/>
    <property type="match status" value="1"/>
</dbReference>
<dbReference type="PANTHER" id="PTHR11783">
    <property type="entry name" value="SULFOTRANSFERASE SULT"/>
    <property type="match status" value="1"/>
</dbReference>
<keyword evidence="2 4" id="KW-0808">Transferase</keyword>
<dbReference type="GO" id="GO:0008146">
    <property type="term" value="F:sulfotransferase activity"/>
    <property type="evidence" value="ECO:0007669"/>
    <property type="project" value="InterPro"/>
</dbReference>
<keyword evidence="5" id="KW-1185">Reference proteome</keyword>
<protein>
    <submittedName>
        <fullName evidence="4">Sulfotransferase domain protein</fullName>
    </submittedName>
</protein>
<dbReference type="InterPro" id="IPR027417">
    <property type="entry name" value="P-loop_NTPase"/>
</dbReference>
<dbReference type="AlphaFoldDB" id="A0A563VMM0"/>
<proteinExistence type="inferred from homology"/>